<evidence type="ECO:0000313" key="5">
    <source>
        <dbReference type="Proteomes" id="UP001458880"/>
    </source>
</evidence>
<dbReference type="EMBL" id="JASPKY010000088">
    <property type="protein sequence ID" value="KAK9738339.1"/>
    <property type="molecule type" value="Genomic_DNA"/>
</dbReference>
<sequence>MQYFLSGIHEIVLQITDRRNESMTRVVHSIRSQNNVGWIMLAISTCITVTLVIIPTDSKYKDPQSDQDSDYRVLYKTILLIILIISSFLGCIFFFFMHYHDDFLSKVMKSEIPVVVNFHANWCEPCHILTPKLIELVSDKDNVDLVTIDVEIHAELAHIFEVKAVPAVLAVKNGLVIDKSIGLIDASMLEKLINNVVNK</sequence>
<evidence type="ECO:0000313" key="4">
    <source>
        <dbReference type="EMBL" id="KAK9738339.1"/>
    </source>
</evidence>
<dbReference type="CDD" id="cd02947">
    <property type="entry name" value="TRX_family"/>
    <property type="match status" value="1"/>
</dbReference>
<gene>
    <name evidence="4" type="ORF">QE152_g10002</name>
</gene>
<proteinExistence type="inferred from homology"/>
<dbReference type="PROSITE" id="PS51352">
    <property type="entry name" value="THIOREDOXIN_2"/>
    <property type="match status" value="1"/>
</dbReference>
<evidence type="ECO:0000256" key="2">
    <source>
        <dbReference type="SAM" id="Phobius"/>
    </source>
</evidence>
<dbReference type="Gene3D" id="3.40.30.10">
    <property type="entry name" value="Glutaredoxin"/>
    <property type="match status" value="1"/>
</dbReference>
<dbReference type="PROSITE" id="PS00194">
    <property type="entry name" value="THIOREDOXIN_1"/>
    <property type="match status" value="1"/>
</dbReference>
<feature type="domain" description="Thioredoxin" evidence="3">
    <location>
        <begin position="54"/>
        <end position="198"/>
    </location>
</feature>
<keyword evidence="2" id="KW-1133">Transmembrane helix</keyword>
<accession>A0AAW1LX31</accession>
<evidence type="ECO:0000259" key="3">
    <source>
        <dbReference type="PROSITE" id="PS51352"/>
    </source>
</evidence>
<dbReference type="AlphaFoldDB" id="A0AAW1LX31"/>
<name>A0AAW1LX31_POPJA</name>
<comment type="similarity">
    <text evidence="1">Belongs to the thioredoxin family.</text>
</comment>
<dbReference type="SUPFAM" id="SSF52833">
    <property type="entry name" value="Thioredoxin-like"/>
    <property type="match status" value="1"/>
</dbReference>
<keyword evidence="2" id="KW-0812">Transmembrane</keyword>
<keyword evidence="5" id="KW-1185">Reference proteome</keyword>
<evidence type="ECO:0000256" key="1">
    <source>
        <dbReference type="ARBA" id="ARBA00008987"/>
    </source>
</evidence>
<dbReference type="GO" id="GO:0005739">
    <property type="term" value="C:mitochondrion"/>
    <property type="evidence" value="ECO:0007669"/>
    <property type="project" value="TreeGrafter"/>
</dbReference>
<dbReference type="InterPro" id="IPR013766">
    <property type="entry name" value="Thioredoxin_domain"/>
</dbReference>
<dbReference type="InterPro" id="IPR017937">
    <property type="entry name" value="Thioredoxin_CS"/>
</dbReference>
<protein>
    <submittedName>
        <fullName evidence="4">Thioredoxin</fullName>
    </submittedName>
</protein>
<keyword evidence="2" id="KW-0472">Membrane</keyword>
<dbReference type="PANTHER" id="PTHR43601:SF5">
    <property type="entry name" value="EG:132E8.3 PROTEIN"/>
    <property type="match status" value="1"/>
</dbReference>
<comment type="caution">
    <text evidence="4">The sequence shown here is derived from an EMBL/GenBank/DDBJ whole genome shotgun (WGS) entry which is preliminary data.</text>
</comment>
<feature type="transmembrane region" description="Helical" evidence="2">
    <location>
        <begin position="35"/>
        <end position="54"/>
    </location>
</feature>
<dbReference type="GO" id="GO:0045454">
    <property type="term" value="P:cell redox homeostasis"/>
    <property type="evidence" value="ECO:0007669"/>
    <property type="project" value="TreeGrafter"/>
</dbReference>
<reference evidence="4 5" key="1">
    <citation type="journal article" date="2024" name="BMC Genomics">
        <title>De novo assembly and annotation of Popillia japonica's genome with initial clues to its potential as an invasive pest.</title>
        <authorList>
            <person name="Cucini C."/>
            <person name="Boschi S."/>
            <person name="Funari R."/>
            <person name="Cardaioli E."/>
            <person name="Iannotti N."/>
            <person name="Marturano G."/>
            <person name="Paoli F."/>
            <person name="Bruttini M."/>
            <person name="Carapelli A."/>
            <person name="Frati F."/>
            <person name="Nardi F."/>
        </authorList>
    </citation>
    <scope>NUCLEOTIDE SEQUENCE [LARGE SCALE GENOMIC DNA]</scope>
    <source>
        <strain evidence="4">DMR45628</strain>
    </source>
</reference>
<dbReference type="PANTHER" id="PTHR43601">
    <property type="entry name" value="THIOREDOXIN, MITOCHONDRIAL"/>
    <property type="match status" value="1"/>
</dbReference>
<dbReference type="InterPro" id="IPR036249">
    <property type="entry name" value="Thioredoxin-like_sf"/>
</dbReference>
<dbReference type="Pfam" id="PF00085">
    <property type="entry name" value="Thioredoxin"/>
    <property type="match status" value="1"/>
</dbReference>
<dbReference type="Proteomes" id="UP001458880">
    <property type="component" value="Unassembled WGS sequence"/>
</dbReference>
<feature type="transmembrane region" description="Helical" evidence="2">
    <location>
        <begin position="74"/>
        <end position="99"/>
    </location>
</feature>
<organism evidence="4 5">
    <name type="scientific">Popillia japonica</name>
    <name type="common">Japanese beetle</name>
    <dbReference type="NCBI Taxonomy" id="7064"/>
    <lineage>
        <taxon>Eukaryota</taxon>
        <taxon>Metazoa</taxon>
        <taxon>Ecdysozoa</taxon>
        <taxon>Arthropoda</taxon>
        <taxon>Hexapoda</taxon>
        <taxon>Insecta</taxon>
        <taxon>Pterygota</taxon>
        <taxon>Neoptera</taxon>
        <taxon>Endopterygota</taxon>
        <taxon>Coleoptera</taxon>
        <taxon>Polyphaga</taxon>
        <taxon>Scarabaeiformia</taxon>
        <taxon>Scarabaeidae</taxon>
        <taxon>Rutelinae</taxon>
        <taxon>Popillia</taxon>
    </lineage>
</organism>